<dbReference type="InterPro" id="IPR029068">
    <property type="entry name" value="Glyas_Bleomycin-R_OHBP_Dase"/>
</dbReference>
<dbReference type="Pfam" id="PF13669">
    <property type="entry name" value="Glyoxalase_4"/>
    <property type="match status" value="1"/>
</dbReference>
<dbReference type="AlphaFoldDB" id="A0A6J4VTE2"/>
<name>A0A6J4VTE2_9BACT</name>
<gene>
    <name evidence="1" type="ORF">AVDCRST_MAG87-3768</name>
</gene>
<dbReference type="Gene3D" id="3.10.180.10">
    <property type="entry name" value="2,3-Dihydroxybiphenyl 1,2-Dioxygenase, domain 1"/>
    <property type="match status" value="1"/>
</dbReference>
<protein>
    <recommendedName>
        <fullName evidence="2">VOC domain-containing protein</fullName>
    </recommendedName>
</protein>
<reference evidence="1" key="1">
    <citation type="submission" date="2020-02" db="EMBL/GenBank/DDBJ databases">
        <authorList>
            <person name="Meier V. D."/>
        </authorList>
    </citation>
    <scope>NUCLEOTIDE SEQUENCE</scope>
    <source>
        <strain evidence="1">AVDCRST_MAG87</strain>
    </source>
</reference>
<dbReference type="EMBL" id="CADCWJ010000827">
    <property type="protein sequence ID" value="CAA9584455.1"/>
    <property type="molecule type" value="Genomic_DNA"/>
</dbReference>
<organism evidence="1">
    <name type="scientific">uncultured Thermomicrobiales bacterium</name>
    <dbReference type="NCBI Taxonomy" id="1645740"/>
    <lineage>
        <taxon>Bacteria</taxon>
        <taxon>Pseudomonadati</taxon>
        <taxon>Thermomicrobiota</taxon>
        <taxon>Thermomicrobia</taxon>
        <taxon>Thermomicrobiales</taxon>
        <taxon>environmental samples</taxon>
    </lineage>
</organism>
<accession>A0A6J4VTE2</accession>
<evidence type="ECO:0008006" key="2">
    <source>
        <dbReference type="Google" id="ProtNLM"/>
    </source>
</evidence>
<proteinExistence type="predicted"/>
<sequence>MSIDDAFDRRTLGIPVEVCIATRSLQRTIEELSRIGVGPWRIYRFDAATVADRRSFGEPDPYEIDVAFAEHGPLIWEVMEPLRGARALADALEGKEAAWHHIAFDRSSQPFAARLEHLRGLGAKPVLSGVWLGRVPFEFFSLPAMPSVVLEAYAFPAGFEYPDPVRWYPDREAVRPAGGPMPSA</sequence>
<evidence type="ECO:0000313" key="1">
    <source>
        <dbReference type="EMBL" id="CAA9584455.1"/>
    </source>
</evidence>